<dbReference type="Gene3D" id="1.50.10.130">
    <property type="entry name" value="Terpene synthase, N-terminal domain"/>
    <property type="match status" value="1"/>
</dbReference>
<evidence type="ECO:0000313" key="3">
    <source>
        <dbReference type="Proteomes" id="UP000324897"/>
    </source>
</evidence>
<dbReference type="SUPFAM" id="SSF48576">
    <property type="entry name" value="Terpenoid synthases"/>
    <property type="match status" value="1"/>
</dbReference>
<name>A0A5J9V2M5_9POAL</name>
<dbReference type="PANTHER" id="PTHR31739:SF46">
    <property type="entry name" value="COPALYL DIPHOSPHATE SYNTHASE3"/>
    <property type="match status" value="1"/>
</dbReference>
<dbReference type="GO" id="GO:0009507">
    <property type="term" value="C:chloroplast"/>
    <property type="evidence" value="ECO:0007669"/>
    <property type="project" value="TreeGrafter"/>
</dbReference>
<protein>
    <recommendedName>
        <fullName evidence="1">Terpene synthase N-terminal domain-containing protein</fullName>
    </recommendedName>
</protein>
<dbReference type="GO" id="GO:0000287">
    <property type="term" value="F:magnesium ion binding"/>
    <property type="evidence" value="ECO:0007669"/>
    <property type="project" value="TreeGrafter"/>
</dbReference>
<dbReference type="GO" id="GO:0009686">
    <property type="term" value="P:gibberellin biosynthetic process"/>
    <property type="evidence" value="ECO:0007669"/>
    <property type="project" value="TreeGrafter"/>
</dbReference>
<dbReference type="Gene3D" id="1.10.600.10">
    <property type="entry name" value="Farnesyl Diphosphate Synthase"/>
    <property type="match status" value="1"/>
</dbReference>
<dbReference type="AlphaFoldDB" id="A0A5J9V2M5"/>
<dbReference type="SUPFAM" id="SSF48239">
    <property type="entry name" value="Terpenoid cyclases/Protein prenyltransferases"/>
    <property type="match status" value="2"/>
</dbReference>
<feature type="non-terminal residue" evidence="2">
    <location>
        <position position="1"/>
    </location>
</feature>
<dbReference type="InterPro" id="IPR050148">
    <property type="entry name" value="Terpene_synthase-like"/>
</dbReference>
<evidence type="ECO:0000259" key="1">
    <source>
        <dbReference type="Pfam" id="PF01397"/>
    </source>
</evidence>
<sequence>MYATLLHTGYFRTGYMLIASLFLVPRVHDEYKTHVKDKPRDMPEMIDSIRAALKSIGDGQINVSAYDTACVALVKNVNGGDGPQFPSSIDWIVQNQLPDGSWGDKKYFLVHDRIINTLACIVALKSWNIHHDKCRKVPFTYPVDIFERLWVVDRLERLGISRYFTSEIAECLDYAYRHWTQEGLPATRDCPLNDIDDTAMGFRLLRLHGYRVSPGVFKNFERDGEFVCYPGQSNQSVTATHNLYRAAQVAFPGEDELQRANTYSRSFLNERRASGKLKDKWVIAKDLPGEVAYALDFPWRASLPRIETRMYLEQYGGSADVWIGKVLYRMPLISNDLYLDAAKADFSSFQRRCRIEWHGLRKWYDKNNLGEFGVSLDSALRAYFLAAANIFEPSRAAERLAWARTAMIAQALSWHLQFDGCNDSKRERLIHKLESHGRDELARSGSTVCSAHLLELGQKDPTEEALLSALFGIINLDADGNASSDLREAVMLIFYLSASGNLINLYLWLKWKRWVRSWTEKASHESCEGSTALLLVHTAEICSGRHRLTKKNWNVSEYSHLEQLTSSICSKLASTVLARTEVNTENIDNSDIEVDLEMQELTQFVLQVCSSINKVTRLTFLHVAKSCYYVAHCTPVTIKSHISKVIFEDVI</sequence>
<dbReference type="EMBL" id="RWGY01000011">
    <property type="protein sequence ID" value="TVU29590.1"/>
    <property type="molecule type" value="Genomic_DNA"/>
</dbReference>
<organism evidence="2 3">
    <name type="scientific">Eragrostis curvula</name>
    <name type="common">weeping love grass</name>
    <dbReference type="NCBI Taxonomy" id="38414"/>
    <lineage>
        <taxon>Eukaryota</taxon>
        <taxon>Viridiplantae</taxon>
        <taxon>Streptophyta</taxon>
        <taxon>Embryophyta</taxon>
        <taxon>Tracheophyta</taxon>
        <taxon>Spermatophyta</taxon>
        <taxon>Magnoliopsida</taxon>
        <taxon>Liliopsida</taxon>
        <taxon>Poales</taxon>
        <taxon>Poaceae</taxon>
        <taxon>PACMAD clade</taxon>
        <taxon>Chloridoideae</taxon>
        <taxon>Eragrostideae</taxon>
        <taxon>Eragrostidinae</taxon>
        <taxon>Eragrostis</taxon>
    </lineage>
</organism>
<dbReference type="InterPro" id="IPR036965">
    <property type="entry name" value="Terpene_synth_N_sf"/>
</dbReference>
<dbReference type="Gramene" id="TVU29590">
    <property type="protein sequence ID" value="TVU29590"/>
    <property type="gene ID" value="EJB05_21164"/>
</dbReference>
<dbReference type="Proteomes" id="UP000324897">
    <property type="component" value="Chromosome 1"/>
</dbReference>
<reference evidence="2 3" key="1">
    <citation type="journal article" date="2019" name="Sci. Rep.">
        <title>A high-quality genome of Eragrostis curvula grass provides insights into Poaceae evolution and supports new strategies to enhance forage quality.</title>
        <authorList>
            <person name="Carballo J."/>
            <person name="Santos B.A.C.M."/>
            <person name="Zappacosta D."/>
            <person name="Garbus I."/>
            <person name="Selva J.P."/>
            <person name="Gallo C.A."/>
            <person name="Diaz A."/>
            <person name="Albertini E."/>
            <person name="Caccamo M."/>
            <person name="Echenique V."/>
        </authorList>
    </citation>
    <scope>NUCLEOTIDE SEQUENCE [LARGE SCALE GENOMIC DNA]</scope>
    <source>
        <strain evidence="3">cv. Victoria</strain>
        <tissue evidence="2">Leaf</tissue>
    </source>
</reference>
<dbReference type="GO" id="GO:0010333">
    <property type="term" value="F:terpene synthase activity"/>
    <property type="evidence" value="ECO:0007669"/>
    <property type="project" value="InterPro"/>
</dbReference>
<evidence type="ECO:0000313" key="2">
    <source>
        <dbReference type="EMBL" id="TVU29590.1"/>
    </source>
</evidence>
<keyword evidence="3" id="KW-1185">Reference proteome</keyword>
<dbReference type="InterPro" id="IPR008930">
    <property type="entry name" value="Terpenoid_cyclase/PrenylTrfase"/>
</dbReference>
<dbReference type="SFLD" id="SFLDG01605">
    <property type="entry name" value="Terpene_Cyclase_Like_1_N-term"/>
    <property type="match status" value="1"/>
</dbReference>
<dbReference type="InterPro" id="IPR008949">
    <property type="entry name" value="Isoprenoid_synthase_dom_sf"/>
</dbReference>
<comment type="caution">
    <text evidence="2">The sequence shown here is derived from an EMBL/GenBank/DDBJ whole genome shotgun (WGS) entry which is preliminary data.</text>
</comment>
<dbReference type="OrthoDB" id="2343925at2759"/>
<dbReference type="PANTHER" id="PTHR31739">
    <property type="entry name" value="ENT-COPALYL DIPHOSPHATE SYNTHASE, CHLOROPLASTIC"/>
    <property type="match status" value="1"/>
</dbReference>
<dbReference type="Pfam" id="PF01397">
    <property type="entry name" value="Terpene_synth"/>
    <property type="match status" value="1"/>
</dbReference>
<dbReference type="InterPro" id="IPR001906">
    <property type="entry name" value="Terpene_synth_N"/>
</dbReference>
<dbReference type="SFLD" id="SFLDG01014">
    <property type="entry name" value="Terpene_Cyclase_Like_1_N-term"/>
    <property type="match status" value="1"/>
</dbReference>
<dbReference type="FunFam" id="1.50.10.130:FF:000002">
    <property type="entry name" value="Ent-copalyl diphosphate synthase, chloroplastic"/>
    <property type="match status" value="1"/>
</dbReference>
<dbReference type="Gene3D" id="1.50.10.160">
    <property type="match status" value="1"/>
</dbReference>
<feature type="domain" description="Terpene synthase N-terminal" evidence="1">
    <location>
        <begin position="136"/>
        <end position="295"/>
    </location>
</feature>
<accession>A0A5J9V2M5</accession>
<proteinExistence type="predicted"/>
<gene>
    <name evidence="2" type="ORF">EJB05_21164</name>
</gene>